<feature type="signal peptide" evidence="1">
    <location>
        <begin position="1"/>
        <end position="18"/>
    </location>
</feature>
<evidence type="ECO:0000256" key="1">
    <source>
        <dbReference type="SAM" id="SignalP"/>
    </source>
</evidence>
<evidence type="ECO:0000313" key="2">
    <source>
        <dbReference type="EMBL" id="KAH6590350.1"/>
    </source>
</evidence>
<keyword evidence="1" id="KW-0732">Signal</keyword>
<dbReference type="Proteomes" id="UP001648503">
    <property type="component" value="Unassembled WGS sequence"/>
</dbReference>
<proteinExistence type="predicted"/>
<protein>
    <submittedName>
        <fullName evidence="2">Uncharacterized protein</fullName>
    </submittedName>
</protein>
<sequence length="263" mass="30537">MKPISFAAISFLAITVSAKLPCTNPYQYLHSPSSTTTQSPQHSGQSKVEAELARLTAAYEKEKESVAPIEAKSNIDRQNAIDAGNRMNSIVDRLEELNIDDAGKSELWRKYYEAKVEWVDLAARHNKQYRHYIKIRKERDDAQMALDLLLKNQELIRDYNDKHDVKTGPSHNSCYNLVFLREQIDHIPKEIRNLLAEWGRIKADKRLSKDSLRTWKAEHKDAVRRRKKRCEIVKDILREHEQNRPIGAQVREVINLFLPNGQI</sequence>
<comment type="caution">
    <text evidence="2">The sequence shown here is derived from an EMBL/GenBank/DDBJ whole genome shotgun (WGS) entry which is preliminary data.</text>
</comment>
<reference evidence="2 3" key="1">
    <citation type="submission" date="2021-02" db="EMBL/GenBank/DDBJ databases">
        <title>Variation within the Batrachochytrium salamandrivorans European outbreak.</title>
        <authorList>
            <person name="Kelly M."/>
            <person name="Pasmans F."/>
            <person name="Shea T.P."/>
            <person name="Munoz J.F."/>
            <person name="Carranza S."/>
            <person name="Cuomo C.A."/>
            <person name="Martel A."/>
        </authorList>
    </citation>
    <scope>NUCLEOTIDE SEQUENCE [LARGE SCALE GENOMIC DNA]</scope>
    <source>
        <strain evidence="2 3">AMFP18/2</strain>
    </source>
</reference>
<name>A0ABQ8F1D5_9FUNG</name>
<keyword evidence="3" id="KW-1185">Reference proteome</keyword>
<dbReference type="EMBL" id="JAFCIX010000433">
    <property type="protein sequence ID" value="KAH6590350.1"/>
    <property type="molecule type" value="Genomic_DNA"/>
</dbReference>
<organism evidence="2 3">
    <name type="scientific">Batrachochytrium salamandrivorans</name>
    <dbReference type="NCBI Taxonomy" id="1357716"/>
    <lineage>
        <taxon>Eukaryota</taxon>
        <taxon>Fungi</taxon>
        <taxon>Fungi incertae sedis</taxon>
        <taxon>Chytridiomycota</taxon>
        <taxon>Chytridiomycota incertae sedis</taxon>
        <taxon>Chytridiomycetes</taxon>
        <taxon>Rhizophydiales</taxon>
        <taxon>Rhizophydiales incertae sedis</taxon>
        <taxon>Batrachochytrium</taxon>
    </lineage>
</organism>
<feature type="chain" id="PRO_5045436211" evidence="1">
    <location>
        <begin position="19"/>
        <end position="263"/>
    </location>
</feature>
<gene>
    <name evidence="2" type="ORF">BASA50_009325</name>
</gene>
<accession>A0ABQ8F1D5</accession>
<evidence type="ECO:0000313" key="3">
    <source>
        <dbReference type="Proteomes" id="UP001648503"/>
    </source>
</evidence>